<evidence type="ECO:0000259" key="11">
    <source>
        <dbReference type="Pfam" id="PF22310"/>
    </source>
</evidence>
<reference evidence="13" key="1">
    <citation type="submission" date="2014-12" db="EMBL/GenBank/DDBJ databases">
        <authorList>
            <person name="Salcher M.M."/>
        </authorList>
    </citation>
    <scope>NUCLEOTIDE SEQUENCE [LARGE SCALE GENOMIC DNA]</scope>
    <source>
        <strain evidence="13">MMS-10A-171</strain>
    </source>
</reference>
<keyword evidence="7" id="KW-0482">Metalloprotease</keyword>
<feature type="domain" description="Csd3-like second N-terminal" evidence="10">
    <location>
        <begin position="188"/>
        <end position="303"/>
    </location>
</feature>
<dbReference type="KEGG" id="mbac:BN1209_0043"/>
<gene>
    <name evidence="12" type="ORF">BN1209_0043</name>
</gene>
<protein>
    <submittedName>
        <fullName evidence="12">Peptidase M23</fullName>
    </submittedName>
</protein>
<dbReference type="STRING" id="1581680.BN1209_0043"/>
<dbReference type="AlphaFoldDB" id="A0A0B7IRY7"/>
<dbReference type="Pfam" id="PF19425">
    <property type="entry name" value="Csd3_N2"/>
    <property type="match status" value="1"/>
</dbReference>
<dbReference type="InterPro" id="IPR054512">
    <property type="entry name" value="NMB0315-like_N"/>
</dbReference>
<dbReference type="PANTHER" id="PTHR21666:SF288">
    <property type="entry name" value="CELL DIVISION PROTEIN YTFB"/>
    <property type="match status" value="1"/>
</dbReference>
<sequence>MASVQSNEPNNLENSKPRILTQKTSNQARKLDLRWIIAISCLPLLGIATAFGIAPQTLTDNIPVETIVEEVALPQLEALSSLNAIKEYFWVTETIRRDDTLVALLKRLNIRNDDAIEFLRTNHDADALASQLKPGQSVRAQTSGAGKLIALEYQFNNTHLLSVTNSDSGYIAKTHEINFNKHTVLKSATIKNSLFGATDAADIPDSVAMQLVDIFSTDIDFQTDLRKGDRLVVAYEAEYSEGLQVKAGQVLSAEFTNDGKTYSAFMHKDPAGNVAYYTPDGKSMHKSFLRSPLEFSRISSGFSTGRLHPLLQTMRAHKGVDYAAPIGTRVKASGDGVVEFIGSKGGYGNVIVLQHQNKISTVYGHLSGFAHGLHQGKKVSQGEVIAFVGMTGLATGPHLHYEFLLNGDHRDPVTVALPSAEPIPANYKAAFLAQKAEYSAQLNLLRASNVASID</sequence>
<dbReference type="GO" id="GO:0006508">
    <property type="term" value="P:proteolysis"/>
    <property type="evidence" value="ECO:0007669"/>
    <property type="project" value="UniProtKB-KW"/>
</dbReference>
<accession>A0A0B7IRY7</accession>
<evidence type="ECO:0000259" key="9">
    <source>
        <dbReference type="Pfam" id="PF01551"/>
    </source>
</evidence>
<dbReference type="EMBL" id="LN794158">
    <property type="protein sequence ID" value="CEN55104.1"/>
    <property type="molecule type" value="Genomic_DNA"/>
</dbReference>
<evidence type="ECO:0000256" key="4">
    <source>
        <dbReference type="ARBA" id="ARBA00022723"/>
    </source>
</evidence>
<keyword evidence="8" id="KW-1133">Transmembrane helix</keyword>
<dbReference type="Gene3D" id="2.70.70.10">
    <property type="entry name" value="Glucose Permease (Domain IIA)"/>
    <property type="match status" value="1"/>
</dbReference>
<keyword evidence="6" id="KW-0862">Zinc</keyword>
<evidence type="ECO:0000256" key="8">
    <source>
        <dbReference type="SAM" id="Phobius"/>
    </source>
</evidence>
<evidence type="ECO:0000313" key="12">
    <source>
        <dbReference type="EMBL" id="CEN55104.1"/>
    </source>
</evidence>
<dbReference type="GO" id="GO:0046872">
    <property type="term" value="F:metal ion binding"/>
    <property type="evidence" value="ECO:0007669"/>
    <property type="project" value="UniProtKB-KW"/>
</dbReference>
<keyword evidence="8" id="KW-0472">Membrane</keyword>
<dbReference type="InterPro" id="IPR050570">
    <property type="entry name" value="Cell_wall_metabolism_enzyme"/>
</dbReference>
<dbReference type="Gene3D" id="3.10.450.350">
    <property type="match status" value="2"/>
</dbReference>
<dbReference type="SUPFAM" id="SSF51261">
    <property type="entry name" value="Duplicated hybrid motif"/>
    <property type="match status" value="1"/>
</dbReference>
<dbReference type="GO" id="GO:0004222">
    <property type="term" value="F:metalloendopeptidase activity"/>
    <property type="evidence" value="ECO:0007669"/>
    <property type="project" value="TreeGrafter"/>
</dbReference>
<feature type="domain" description="DD-carboxypeptidase/endopeptidase Mpg-like N-terminal" evidence="11">
    <location>
        <begin position="89"/>
        <end position="151"/>
    </location>
</feature>
<feature type="transmembrane region" description="Helical" evidence="8">
    <location>
        <begin position="33"/>
        <end position="54"/>
    </location>
</feature>
<evidence type="ECO:0000256" key="6">
    <source>
        <dbReference type="ARBA" id="ARBA00022833"/>
    </source>
</evidence>
<dbReference type="HOGENOM" id="CLU_026846_4_1_4"/>
<dbReference type="Pfam" id="PF22310">
    <property type="entry name" value="NMB0315_dom_I"/>
    <property type="match status" value="1"/>
</dbReference>
<feature type="domain" description="M23ase beta-sheet core" evidence="9">
    <location>
        <begin position="316"/>
        <end position="412"/>
    </location>
</feature>
<dbReference type="GO" id="GO:0030313">
    <property type="term" value="C:cell envelope"/>
    <property type="evidence" value="ECO:0007669"/>
    <property type="project" value="UniProtKB-SubCell"/>
</dbReference>
<evidence type="ECO:0000259" key="10">
    <source>
        <dbReference type="Pfam" id="PF19425"/>
    </source>
</evidence>
<dbReference type="InterPro" id="IPR011055">
    <property type="entry name" value="Dup_hybrid_motif"/>
</dbReference>
<evidence type="ECO:0000256" key="3">
    <source>
        <dbReference type="ARBA" id="ARBA00022670"/>
    </source>
</evidence>
<proteinExistence type="predicted"/>
<keyword evidence="5" id="KW-0378">Hydrolase</keyword>
<evidence type="ECO:0000256" key="1">
    <source>
        <dbReference type="ARBA" id="ARBA00001947"/>
    </source>
</evidence>
<dbReference type="PANTHER" id="PTHR21666">
    <property type="entry name" value="PEPTIDASE-RELATED"/>
    <property type="match status" value="1"/>
</dbReference>
<dbReference type="Proteomes" id="UP000056322">
    <property type="component" value="Chromosome 1"/>
</dbReference>
<organism evidence="12 13">
    <name type="scientific">Candidatus Methylopumilus turicensis</name>
    <dbReference type="NCBI Taxonomy" id="1581680"/>
    <lineage>
        <taxon>Bacteria</taxon>
        <taxon>Pseudomonadati</taxon>
        <taxon>Pseudomonadota</taxon>
        <taxon>Betaproteobacteria</taxon>
        <taxon>Nitrosomonadales</taxon>
        <taxon>Methylophilaceae</taxon>
        <taxon>Candidatus Methylopumilus</taxon>
    </lineage>
</organism>
<dbReference type="InterPro" id="IPR045834">
    <property type="entry name" value="Csd3_N2"/>
</dbReference>
<keyword evidence="8" id="KW-0812">Transmembrane</keyword>
<dbReference type="InterPro" id="IPR016047">
    <property type="entry name" value="M23ase_b-sheet_dom"/>
</dbReference>
<comment type="cofactor">
    <cofactor evidence="1">
        <name>Zn(2+)</name>
        <dbReference type="ChEBI" id="CHEBI:29105"/>
    </cofactor>
</comment>
<comment type="subcellular location">
    <subcellularLocation>
        <location evidence="2">Cell envelope</location>
    </subcellularLocation>
</comment>
<dbReference type="CDD" id="cd12797">
    <property type="entry name" value="M23_peptidase"/>
    <property type="match status" value="1"/>
</dbReference>
<evidence type="ECO:0000313" key="13">
    <source>
        <dbReference type="Proteomes" id="UP000056322"/>
    </source>
</evidence>
<evidence type="ECO:0000256" key="5">
    <source>
        <dbReference type="ARBA" id="ARBA00022801"/>
    </source>
</evidence>
<keyword evidence="13" id="KW-1185">Reference proteome</keyword>
<dbReference type="Pfam" id="PF01551">
    <property type="entry name" value="Peptidase_M23"/>
    <property type="match status" value="1"/>
</dbReference>
<keyword evidence="3" id="KW-0645">Protease</keyword>
<evidence type="ECO:0000256" key="2">
    <source>
        <dbReference type="ARBA" id="ARBA00004196"/>
    </source>
</evidence>
<name>A0A0B7IRY7_9PROT</name>
<keyword evidence="4" id="KW-0479">Metal-binding</keyword>
<evidence type="ECO:0000256" key="7">
    <source>
        <dbReference type="ARBA" id="ARBA00023049"/>
    </source>
</evidence>